<name>A0A7C1AUP6_9BACT</name>
<protein>
    <submittedName>
        <fullName evidence="2">DUF3786 domain-containing protein</fullName>
    </submittedName>
</protein>
<reference evidence="2" key="1">
    <citation type="journal article" date="2020" name="mSystems">
        <title>Genome- and Community-Level Interaction Insights into Carbon Utilization and Element Cycling Functions of Hydrothermarchaeota in Hydrothermal Sediment.</title>
        <authorList>
            <person name="Zhou Z."/>
            <person name="Liu Y."/>
            <person name="Xu W."/>
            <person name="Pan J."/>
            <person name="Luo Z.H."/>
            <person name="Li M."/>
        </authorList>
    </citation>
    <scope>NUCLEOTIDE SEQUENCE [LARGE SCALE GENOMIC DNA]</scope>
    <source>
        <strain evidence="2">HyVt-19</strain>
    </source>
</reference>
<gene>
    <name evidence="2" type="ORF">ENG14_04680</name>
</gene>
<dbReference type="EMBL" id="DQZW01000220">
    <property type="protein sequence ID" value="HDL90179.1"/>
    <property type="molecule type" value="Genomic_DNA"/>
</dbReference>
<evidence type="ECO:0000259" key="1">
    <source>
        <dbReference type="Pfam" id="PF12654"/>
    </source>
</evidence>
<dbReference type="Proteomes" id="UP000886355">
    <property type="component" value="Unassembled WGS sequence"/>
</dbReference>
<dbReference type="InterPro" id="IPR024264">
    <property type="entry name" value="DUF3786"/>
</dbReference>
<accession>A0A7C1AUP6</accession>
<organism evidence="2">
    <name type="scientific">Thermodesulforhabdus norvegica</name>
    <dbReference type="NCBI Taxonomy" id="39841"/>
    <lineage>
        <taxon>Bacteria</taxon>
        <taxon>Pseudomonadati</taxon>
        <taxon>Thermodesulfobacteriota</taxon>
        <taxon>Syntrophobacteria</taxon>
        <taxon>Syntrophobacterales</taxon>
        <taxon>Thermodesulforhabdaceae</taxon>
        <taxon>Thermodesulforhabdus</taxon>
    </lineage>
</organism>
<dbReference type="AlphaFoldDB" id="A0A7C1AUP6"/>
<evidence type="ECO:0000313" key="2">
    <source>
        <dbReference type="EMBL" id="HDL90179.1"/>
    </source>
</evidence>
<sequence>MSRENENYFEISLHYLSRALARDLEELAAALPGRKHEDKVVFKAFASECRLAPEGITLDGELETGPKSIIISMYALNVPSEPWASVQKWISFKELPNTMPYWGAFRANAEEILIPHVHRIRDSLDSIVSKLDGYITNNTPGDVAVVVFPLPKVPLLYIFYLADDEFPAEAKCLFPAGVDSFMPSDVLADLAEHTSRLLIELAE</sequence>
<proteinExistence type="predicted"/>
<comment type="caution">
    <text evidence="2">The sequence shown here is derived from an EMBL/GenBank/DDBJ whole genome shotgun (WGS) entry which is preliminary data.</text>
</comment>
<dbReference type="Pfam" id="PF12654">
    <property type="entry name" value="DUF3786"/>
    <property type="match status" value="1"/>
</dbReference>
<feature type="domain" description="DUF3786" evidence="1">
    <location>
        <begin position="23"/>
        <end position="195"/>
    </location>
</feature>